<proteinExistence type="predicted"/>
<dbReference type="AlphaFoldDB" id="A0A2K2DQR4"/>
<reference evidence="2" key="2">
    <citation type="submission" date="2017-06" db="EMBL/GenBank/DDBJ databases">
        <title>WGS assembly of Brachypodium distachyon.</title>
        <authorList>
            <consortium name="The International Brachypodium Initiative"/>
            <person name="Lucas S."/>
            <person name="Harmon-Smith M."/>
            <person name="Lail K."/>
            <person name="Tice H."/>
            <person name="Grimwood J."/>
            <person name="Bruce D."/>
            <person name="Barry K."/>
            <person name="Shu S."/>
            <person name="Lindquist E."/>
            <person name="Wang M."/>
            <person name="Pitluck S."/>
            <person name="Vogel J.P."/>
            <person name="Garvin D.F."/>
            <person name="Mockler T.C."/>
            <person name="Schmutz J."/>
            <person name="Rokhsar D."/>
            <person name="Bevan M.W."/>
        </authorList>
    </citation>
    <scope>NUCLEOTIDE SEQUENCE</scope>
    <source>
        <strain evidence="2">Bd21</strain>
    </source>
</reference>
<evidence type="ECO:0000313" key="4">
    <source>
        <dbReference type="Proteomes" id="UP000008810"/>
    </source>
</evidence>
<feature type="region of interest" description="Disordered" evidence="1">
    <location>
        <begin position="26"/>
        <end position="75"/>
    </location>
</feature>
<reference evidence="3" key="3">
    <citation type="submission" date="2018-08" db="UniProtKB">
        <authorList>
            <consortium name="EnsemblPlants"/>
        </authorList>
    </citation>
    <scope>IDENTIFICATION</scope>
    <source>
        <strain evidence="3">cv. Bd21</strain>
    </source>
</reference>
<evidence type="ECO:0000313" key="2">
    <source>
        <dbReference type="EMBL" id="PNT76614.1"/>
    </source>
</evidence>
<reference evidence="2 3" key="1">
    <citation type="journal article" date="2010" name="Nature">
        <title>Genome sequencing and analysis of the model grass Brachypodium distachyon.</title>
        <authorList>
            <consortium name="International Brachypodium Initiative"/>
        </authorList>
    </citation>
    <scope>NUCLEOTIDE SEQUENCE [LARGE SCALE GENOMIC DNA]</scope>
    <source>
        <strain evidence="2 3">Bd21</strain>
    </source>
</reference>
<evidence type="ECO:0000256" key="1">
    <source>
        <dbReference type="SAM" id="MobiDB-lite"/>
    </source>
</evidence>
<evidence type="ECO:0000313" key="3">
    <source>
        <dbReference type="EnsemblPlants" id="PNT76614"/>
    </source>
</evidence>
<dbReference type="InParanoid" id="A0A2K2DQR4"/>
<organism evidence="2">
    <name type="scientific">Brachypodium distachyon</name>
    <name type="common">Purple false brome</name>
    <name type="synonym">Trachynia distachya</name>
    <dbReference type="NCBI Taxonomy" id="15368"/>
    <lineage>
        <taxon>Eukaryota</taxon>
        <taxon>Viridiplantae</taxon>
        <taxon>Streptophyta</taxon>
        <taxon>Embryophyta</taxon>
        <taxon>Tracheophyta</taxon>
        <taxon>Spermatophyta</taxon>
        <taxon>Magnoliopsida</taxon>
        <taxon>Liliopsida</taxon>
        <taxon>Poales</taxon>
        <taxon>Poaceae</taxon>
        <taxon>BOP clade</taxon>
        <taxon>Pooideae</taxon>
        <taxon>Stipodae</taxon>
        <taxon>Brachypodieae</taxon>
        <taxon>Brachypodium</taxon>
    </lineage>
</organism>
<sequence>MDACCRRRLGGRTSGVWTSAIRRFQGAAGEGSRGVGATGPLDLGRLAGTAAAPSHRTKEGGGAGNHRSGGGGQGR</sequence>
<name>A0A2K2DQR4_BRADI</name>
<dbReference type="Gramene" id="PNT76614">
    <property type="protein sequence ID" value="PNT76614"/>
    <property type="gene ID" value="BRADI_1g50446v3"/>
</dbReference>
<keyword evidence="4" id="KW-1185">Reference proteome</keyword>
<accession>A0A2K2DQR4</accession>
<dbReference type="EnsemblPlants" id="PNT76614">
    <property type="protein sequence ID" value="PNT76614"/>
    <property type="gene ID" value="BRADI_1g50446v3"/>
</dbReference>
<feature type="compositionally biased region" description="Gly residues" evidence="1">
    <location>
        <begin position="60"/>
        <end position="75"/>
    </location>
</feature>
<gene>
    <name evidence="2" type="ORF">BRADI_1g50446v3</name>
</gene>
<protein>
    <submittedName>
        <fullName evidence="2 3">Uncharacterized protein</fullName>
    </submittedName>
</protein>
<feature type="compositionally biased region" description="Gly residues" evidence="1">
    <location>
        <begin position="28"/>
        <end position="37"/>
    </location>
</feature>
<dbReference type="EMBL" id="CM000880">
    <property type="protein sequence ID" value="PNT76614.1"/>
    <property type="molecule type" value="Genomic_DNA"/>
</dbReference>
<dbReference type="Proteomes" id="UP000008810">
    <property type="component" value="Chromosome 1"/>
</dbReference>